<dbReference type="EMBL" id="JAPEVB010000004">
    <property type="protein sequence ID" value="KAJ4389475.1"/>
    <property type="molecule type" value="Genomic_DNA"/>
</dbReference>
<feature type="region of interest" description="Disordered" evidence="1">
    <location>
        <begin position="219"/>
        <end position="244"/>
    </location>
</feature>
<organism evidence="2 3">
    <name type="scientific">Gnomoniopsis smithogilvyi</name>
    <dbReference type="NCBI Taxonomy" id="1191159"/>
    <lineage>
        <taxon>Eukaryota</taxon>
        <taxon>Fungi</taxon>
        <taxon>Dikarya</taxon>
        <taxon>Ascomycota</taxon>
        <taxon>Pezizomycotina</taxon>
        <taxon>Sordariomycetes</taxon>
        <taxon>Sordariomycetidae</taxon>
        <taxon>Diaporthales</taxon>
        <taxon>Gnomoniaceae</taxon>
        <taxon>Gnomoniopsis</taxon>
    </lineage>
</organism>
<dbReference type="Proteomes" id="UP001140453">
    <property type="component" value="Unassembled WGS sequence"/>
</dbReference>
<feature type="compositionally biased region" description="Low complexity" evidence="1">
    <location>
        <begin position="60"/>
        <end position="74"/>
    </location>
</feature>
<feature type="compositionally biased region" description="Low complexity" evidence="1">
    <location>
        <begin position="230"/>
        <end position="243"/>
    </location>
</feature>
<feature type="compositionally biased region" description="Acidic residues" evidence="1">
    <location>
        <begin position="44"/>
        <end position="55"/>
    </location>
</feature>
<feature type="compositionally biased region" description="Basic residues" evidence="1">
    <location>
        <begin position="18"/>
        <end position="28"/>
    </location>
</feature>
<evidence type="ECO:0000313" key="3">
    <source>
        <dbReference type="Proteomes" id="UP001140453"/>
    </source>
</evidence>
<feature type="compositionally biased region" description="Basic and acidic residues" evidence="1">
    <location>
        <begin position="8"/>
        <end position="17"/>
    </location>
</feature>
<gene>
    <name evidence="2" type="ORF">N0V93_006944</name>
</gene>
<feature type="region of interest" description="Disordered" evidence="1">
    <location>
        <begin position="1"/>
        <end position="157"/>
    </location>
</feature>
<evidence type="ECO:0000313" key="2">
    <source>
        <dbReference type="EMBL" id="KAJ4389475.1"/>
    </source>
</evidence>
<dbReference type="SUPFAM" id="SSF53335">
    <property type="entry name" value="S-adenosyl-L-methionine-dependent methyltransferases"/>
    <property type="match status" value="1"/>
</dbReference>
<evidence type="ECO:0000256" key="1">
    <source>
        <dbReference type="SAM" id="MobiDB-lite"/>
    </source>
</evidence>
<reference evidence="2" key="1">
    <citation type="submission" date="2022-10" db="EMBL/GenBank/DDBJ databases">
        <title>Tapping the CABI collections for fungal endophytes: first genome assemblies for Collariella, Neodidymelliopsis, Ascochyta clinopodiicola, Didymella pomorum, Didymosphaeria variabile, Neocosmospora piperis and Neocucurbitaria cava.</title>
        <authorList>
            <person name="Hill R."/>
        </authorList>
    </citation>
    <scope>NUCLEOTIDE SEQUENCE</scope>
    <source>
        <strain evidence="2">IMI 355082</strain>
    </source>
</reference>
<comment type="caution">
    <text evidence="2">The sequence shown here is derived from an EMBL/GenBank/DDBJ whole genome shotgun (WGS) entry which is preliminary data.</text>
</comment>
<name>A0A9W8YSV5_9PEZI</name>
<feature type="compositionally biased region" description="Polar residues" evidence="1">
    <location>
        <begin position="98"/>
        <end position="136"/>
    </location>
</feature>
<feature type="compositionally biased region" description="Basic residues" evidence="1">
    <location>
        <begin position="83"/>
        <end position="97"/>
    </location>
</feature>
<dbReference type="InterPro" id="IPR029063">
    <property type="entry name" value="SAM-dependent_MTases_sf"/>
</dbReference>
<dbReference type="Gene3D" id="3.40.50.150">
    <property type="entry name" value="Vaccinia Virus protein VP39"/>
    <property type="match status" value="1"/>
</dbReference>
<dbReference type="AlphaFoldDB" id="A0A9W8YSV5"/>
<keyword evidence="3" id="KW-1185">Reference proteome</keyword>
<accession>A0A9W8YSV5</accession>
<proteinExistence type="predicted"/>
<sequence>MFDVDWSDPNRESVGDRRVRKHKQHIKGKGKDVNDPNNGHYGQDENDDEDLDDKTDDQSGNRTSGSVRSSVSSSEKQFGFFGGKHRKKAGSSSRKAKTNSFASSSLHAPTIEEQTYNETTSASSQGRQQPSTSGPDQPSGLPPKRFSRFAESVFNDLDNSERAPGGSLFGCDITNPQPGFTTLFQELGDGVSMVTKTQEVSTRERTGEDSEFLISKIYVSAGDPQRPRPSSAGKSSSLQSSTSTQFNEVIRLPAALDTFLQTQTHSHLQGPQQPGLSEAQPLPTIQEASHGNIAEHDDSTSKQNRLARTKLHAPAIAPAALLQTTNAAAWKAPEDWVVSPTESAISCVGTEDINDTAATDQLASLALDLAHMEREADQMRNASPQVILQHLNDNCEEHSLAAIPEMDSEDDRDEASRASEVTLAYHDREMEKQRWLLSALHNMETVWATQAEVSRPAIQPVSQKILALFENHGTTSYLAVTNSNAAVFHLSPEPLHHKAYPNVHPMLCPIVSATTLAFAPRTFSSVSCVSIISVLPSSDIPKMLHNINRVLTPGGLLHMVLIDPCPIATSTGPLLREWLDQHLVFNLELQFRGIHPSRNFPVWLEEAKLRAKGSVITHTRFMAIPNGIDGDSDASTRTEDSAEHVVAVQKDLRATVGRLLWKEIWGPFITCDKWWWEVPQIVDECVEQETYWDYSIIAACKAIA</sequence>
<protein>
    <submittedName>
        <fullName evidence="2">Uncharacterized protein</fullName>
    </submittedName>
</protein>
<dbReference type="OrthoDB" id="3902588at2759"/>